<dbReference type="EMBL" id="JALJOS010000034">
    <property type="protein sequence ID" value="KAK9822020.1"/>
    <property type="molecule type" value="Genomic_DNA"/>
</dbReference>
<dbReference type="AlphaFoldDB" id="A0AAW1QL31"/>
<gene>
    <name evidence="3" type="ORF">WJX74_000976</name>
</gene>
<feature type="compositionally biased region" description="Polar residues" evidence="2">
    <location>
        <begin position="48"/>
        <end position="64"/>
    </location>
</feature>
<accession>A0AAW1QL31</accession>
<protein>
    <submittedName>
        <fullName evidence="3">Uncharacterized protein</fullName>
    </submittedName>
</protein>
<feature type="compositionally biased region" description="Polar residues" evidence="2">
    <location>
        <begin position="1"/>
        <end position="11"/>
    </location>
</feature>
<dbReference type="Proteomes" id="UP001438707">
    <property type="component" value="Unassembled WGS sequence"/>
</dbReference>
<name>A0AAW1QL31_9CHLO</name>
<feature type="coiled-coil region" evidence="1">
    <location>
        <begin position="200"/>
        <end position="322"/>
    </location>
</feature>
<feature type="compositionally biased region" description="Basic and acidic residues" evidence="2">
    <location>
        <begin position="19"/>
        <end position="36"/>
    </location>
</feature>
<proteinExistence type="predicted"/>
<feature type="compositionally biased region" description="Polar residues" evidence="2">
    <location>
        <begin position="79"/>
        <end position="89"/>
    </location>
</feature>
<comment type="caution">
    <text evidence="3">The sequence shown here is derived from an EMBL/GenBank/DDBJ whole genome shotgun (WGS) entry which is preliminary data.</text>
</comment>
<feature type="compositionally biased region" description="Low complexity" evidence="2">
    <location>
        <begin position="153"/>
        <end position="165"/>
    </location>
</feature>
<evidence type="ECO:0000256" key="1">
    <source>
        <dbReference type="SAM" id="Coils"/>
    </source>
</evidence>
<feature type="region of interest" description="Disordered" evidence="2">
    <location>
        <begin position="1"/>
        <end position="182"/>
    </location>
</feature>
<organism evidence="3 4">
    <name type="scientific">Apatococcus lobatus</name>
    <dbReference type="NCBI Taxonomy" id="904363"/>
    <lineage>
        <taxon>Eukaryota</taxon>
        <taxon>Viridiplantae</taxon>
        <taxon>Chlorophyta</taxon>
        <taxon>core chlorophytes</taxon>
        <taxon>Trebouxiophyceae</taxon>
        <taxon>Chlorellales</taxon>
        <taxon>Chlorellaceae</taxon>
        <taxon>Apatococcus</taxon>
    </lineage>
</organism>
<evidence type="ECO:0000313" key="4">
    <source>
        <dbReference type="Proteomes" id="UP001438707"/>
    </source>
</evidence>
<evidence type="ECO:0000256" key="2">
    <source>
        <dbReference type="SAM" id="MobiDB-lite"/>
    </source>
</evidence>
<reference evidence="3 4" key="1">
    <citation type="journal article" date="2024" name="Nat. Commun.">
        <title>Phylogenomics reveals the evolutionary origins of lichenization in chlorophyte algae.</title>
        <authorList>
            <person name="Puginier C."/>
            <person name="Libourel C."/>
            <person name="Otte J."/>
            <person name="Skaloud P."/>
            <person name="Haon M."/>
            <person name="Grisel S."/>
            <person name="Petersen M."/>
            <person name="Berrin J.G."/>
            <person name="Delaux P.M."/>
            <person name="Dal Grande F."/>
            <person name="Keller J."/>
        </authorList>
    </citation>
    <scope>NUCLEOTIDE SEQUENCE [LARGE SCALE GENOMIC DNA]</scope>
    <source>
        <strain evidence="3 4">SAG 2145</strain>
    </source>
</reference>
<evidence type="ECO:0000313" key="3">
    <source>
        <dbReference type="EMBL" id="KAK9822020.1"/>
    </source>
</evidence>
<sequence>MKAQRRSSLSRADSAMSRDSLDSGKENRYGKRKDAADLGPESHLVPPRSTSPCLERPTPSSVSAKSALRHTLSGLPSAAPTTPVGSKISSPEADSPRSTTSTASTASWRTSKTTAGTRKGTPMDDFRTSRSTSKAPTAGKGLQTKHAQSPRFALSREALARSSSAKGEADDAASTVSEARTPSKSLVLGSAADVDLRSSNAALQQEVTQYRQALVALQCQQDSVDSRSTVAETTKDVTNKVMMDLTQKALILSQEKEELRAAMEQASRDAEQALHLHEQATHEARSAAEAAKHQTEELEARVTRLMSQLQRNDAELQNLRDEACSQAAELDSLRSHRASLTSALHSARRDLQVAQGQMDGLAAGKEQLQERLEQQILATRRTVQDHATQAALVLRLQATVQGNQAQLTSQAAELDCKAALITDLRNDIAAACSEIESLSQTIPTRSEEAPQLTGLPGEETPEAVEELPQHIQRHGMSHRVLISFPILLVKSSLKVGVIAAGTLLAERAYGQHHHSGMQHAAKDSSQILKK</sequence>
<keyword evidence="4" id="KW-1185">Reference proteome</keyword>
<keyword evidence="1" id="KW-0175">Coiled coil</keyword>
<feature type="compositionally biased region" description="Low complexity" evidence="2">
    <location>
        <begin position="98"/>
        <end position="115"/>
    </location>
</feature>